<dbReference type="PANTHER" id="PTHR11076:SF33">
    <property type="entry name" value="DNA POLYMERASE KAPPA"/>
    <property type="match status" value="1"/>
</dbReference>
<dbReference type="Pfam" id="PF13438">
    <property type="entry name" value="DUF4113"/>
    <property type="match status" value="1"/>
</dbReference>
<name>A0ABT3I439_9FLAO</name>
<dbReference type="Gene3D" id="3.40.1170.60">
    <property type="match status" value="1"/>
</dbReference>
<dbReference type="CDD" id="cd01700">
    <property type="entry name" value="PolY_Pol_V_umuC"/>
    <property type="match status" value="1"/>
</dbReference>
<evidence type="ECO:0000313" key="6">
    <source>
        <dbReference type="Proteomes" id="UP001163731"/>
    </source>
</evidence>
<dbReference type="InterPro" id="IPR017961">
    <property type="entry name" value="DNA_pol_Y-fam_little_finger"/>
</dbReference>
<evidence type="ECO:0000259" key="4">
    <source>
        <dbReference type="PROSITE" id="PS50173"/>
    </source>
</evidence>
<keyword evidence="3" id="KW-0742">SOS response</keyword>
<dbReference type="EMBL" id="JAPDHW010000028">
    <property type="protein sequence ID" value="MCW3170772.1"/>
    <property type="molecule type" value="Genomic_DNA"/>
</dbReference>
<comment type="caution">
    <text evidence="5">The sequence shown here is derived from an EMBL/GenBank/DDBJ whole genome shotgun (WGS) entry which is preliminary data.</text>
</comment>
<dbReference type="InterPro" id="IPR043502">
    <property type="entry name" value="DNA/RNA_pol_sf"/>
</dbReference>
<dbReference type="Pfam" id="PF00817">
    <property type="entry name" value="IMS"/>
    <property type="match status" value="1"/>
</dbReference>
<evidence type="ECO:0000256" key="3">
    <source>
        <dbReference type="ARBA" id="ARBA00023236"/>
    </source>
</evidence>
<dbReference type="SUPFAM" id="SSF56672">
    <property type="entry name" value="DNA/RNA polymerases"/>
    <property type="match status" value="1"/>
</dbReference>
<keyword evidence="6" id="KW-1185">Reference proteome</keyword>
<evidence type="ECO:0000313" key="5">
    <source>
        <dbReference type="EMBL" id="MCW3170772.1"/>
    </source>
</evidence>
<reference evidence="5" key="1">
    <citation type="submission" date="2022-10" db="EMBL/GenBank/DDBJ databases">
        <title>Chryseobacterium babae sp. nov. isolated from the gut of the beetle Oryctes rhinoceros, and Chryseobacterium kimseyorum sp. nov., isolated from a stick insect rearing cage.</title>
        <authorList>
            <person name="Shelomi M."/>
            <person name="Han C.-J."/>
            <person name="Chen W.-M."/>
            <person name="Chen H.-K."/>
            <person name="Liaw S.-J."/>
            <person name="Muhle E."/>
            <person name="Clermont D."/>
        </authorList>
    </citation>
    <scope>NUCLEOTIDE SEQUENCE</scope>
    <source>
        <strain evidence="5">09-1422</strain>
    </source>
</reference>
<evidence type="ECO:0000256" key="2">
    <source>
        <dbReference type="ARBA" id="ARBA00023199"/>
    </source>
</evidence>
<keyword evidence="2" id="KW-0741">SOS mutagenesis</keyword>
<proteinExistence type="inferred from homology"/>
<dbReference type="Pfam" id="PF11799">
    <property type="entry name" value="IMS_C"/>
    <property type="match status" value="1"/>
</dbReference>
<dbReference type="Gene3D" id="3.30.70.270">
    <property type="match status" value="1"/>
</dbReference>
<protein>
    <submittedName>
        <fullName evidence="5">Y-family DNA polymerase</fullName>
    </submittedName>
</protein>
<gene>
    <name evidence="5" type="ORF">OMO38_19755</name>
</gene>
<dbReference type="InterPro" id="IPR025188">
    <property type="entry name" value="DUF4113"/>
</dbReference>
<dbReference type="RefSeq" id="WP_264751902.1">
    <property type="nucleotide sequence ID" value="NZ_JAPDHW010000028.1"/>
</dbReference>
<dbReference type="InterPro" id="IPR050116">
    <property type="entry name" value="DNA_polymerase-Y"/>
</dbReference>
<feature type="domain" description="UmuC" evidence="4">
    <location>
        <begin position="2"/>
        <end position="187"/>
    </location>
</feature>
<dbReference type="InterPro" id="IPR043128">
    <property type="entry name" value="Rev_trsase/Diguanyl_cyclase"/>
</dbReference>
<dbReference type="PROSITE" id="PS50173">
    <property type="entry name" value="UMUC"/>
    <property type="match status" value="1"/>
</dbReference>
<accession>A0ABT3I439</accession>
<evidence type="ECO:0000256" key="1">
    <source>
        <dbReference type="ARBA" id="ARBA00010945"/>
    </source>
</evidence>
<dbReference type="Proteomes" id="UP001163731">
    <property type="component" value="Unassembled WGS sequence"/>
</dbReference>
<sequence>MYALVDCNNFYASSERAFQPELNGKPVVVLSNNDGCVIARSNEAKEIGIKMGLPAFMLKEFEKNKDLHIFSSNYELYDDMSKRVMNTLSEFSPEVEVYSIDEIFLKFTGFDNYNLHDYGQKMRTTIRKNCWLPVSVGFAPTKALAKVANKIAKKFSHRWNGVYVIDTDEKRIKALKWLSIEDVWGIGRQLSKKLVGWGCKTAYDFTQLDDYTVQKELSIVGLRLKKELSGLNYLDLEETDRKKAIATTRSFAKDEYLYENLCERVSTYATRCAEKLRRAGSYCSKVEVFVITNQFKVHEMQYANKVVISLPFASNSDITIAKYAKKALDIIYKPNYGYKKTGVVVHEITPVPYKQGNLFFNESPKHEKLMKVLDQLNISKMDPVVTLASSDLKKREKMLRERLSKCYTTKWNDLIEIS</sequence>
<keyword evidence="2" id="KW-0227">DNA damage</keyword>
<dbReference type="PANTHER" id="PTHR11076">
    <property type="entry name" value="DNA REPAIR POLYMERASE UMUC / TRANSFERASE FAMILY MEMBER"/>
    <property type="match status" value="1"/>
</dbReference>
<organism evidence="5 6">
    <name type="scientific">Chryseobacterium kimseyorum</name>
    <dbReference type="NCBI Taxonomy" id="2984028"/>
    <lineage>
        <taxon>Bacteria</taxon>
        <taxon>Pseudomonadati</taxon>
        <taxon>Bacteroidota</taxon>
        <taxon>Flavobacteriia</taxon>
        <taxon>Flavobacteriales</taxon>
        <taxon>Weeksellaceae</taxon>
        <taxon>Chryseobacterium group</taxon>
        <taxon>Chryseobacterium</taxon>
    </lineage>
</organism>
<dbReference type="InterPro" id="IPR001126">
    <property type="entry name" value="UmuC"/>
</dbReference>
<dbReference type="Gene3D" id="1.10.150.20">
    <property type="entry name" value="5' to 3' exonuclease, C-terminal subdomain"/>
    <property type="match status" value="1"/>
</dbReference>
<comment type="similarity">
    <text evidence="1">Belongs to the DNA polymerase type-Y family.</text>
</comment>